<evidence type="ECO:0000259" key="3">
    <source>
        <dbReference type="Pfam" id="PF07811"/>
    </source>
</evidence>
<keyword evidence="2" id="KW-0812">Transmembrane</keyword>
<dbReference type="AlphaFoldDB" id="A0A6I4MJY0"/>
<dbReference type="EMBL" id="WBMS02000052">
    <property type="protein sequence ID" value="MWA06498.1"/>
    <property type="molecule type" value="Genomic_DNA"/>
</dbReference>
<proteinExistence type="predicted"/>
<dbReference type="Pfam" id="PF07811">
    <property type="entry name" value="TadE"/>
    <property type="match status" value="1"/>
</dbReference>
<accession>A0A6I4MJY0</accession>
<reference evidence="4" key="1">
    <citation type="submission" date="2019-12" db="EMBL/GenBank/DDBJ databases">
        <title>Actinomadura physcomitrii sp. nov., a novel actinomycete isolated from moss [Physcomitrium sphaericum (Ludw) Fuernr].</title>
        <authorList>
            <person name="Zhuang X."/>
        </authorList>
    </citation>
    <scope>NUCLEOTIDE SEQUENCE [LARGE SCALE GENOMIC DNA]</scope>
    <source>
        <strain evidence="4">LD22</strain>
    </source>
</reference>
<feature type="transmembrane region" description="Helical" evidence="2">
    <location>
        <begin position="21"/>
        <end position="43"/>
    </location>
</feature>
<evidence type="ECO:0000313" key="4">
    <source>
        <dbReference type="EMBL" id="MWA06498.1"/>
    </source>
</evidence>
<name>A0A6I4MJY0_9ACTN</name>
<feature type="domain" description="TadE-like" evidence="3">
    <location>
        <begin position="19"/>
        <end position="61"/>
    </location>
</feature>
<evidence type="ECO:0000313" key="5">
    <source>
        <dbReference type="Proteomes" id="UP000462055"/>
    </source>
</evidence>
<dbReference type="InterPro" id="IPR012495">
    <property type="entry name" value="TadE-like_dom"/>
</dbReference>
<evidence type="ECO:0000256" key="2">
    <source>
        <dbReference type="SAM" id="Phobius"/>
    </source>
</evidence>
<organism evidence="4 5">
    <name type="scientific">Actinomadura physcomitrii</name>
    <dbReference type="NCBI Taxonomy" id="2650748"/>
    <lineage>
        <taxon>Bacteria</taxon>
        <taxon>Bacillati</taxon>
        <taxon>Actinomycetota</taxon>
        <taxon>Actinomycetes</taxon>
        <taxon>Streptosporangiales</taxon>
        <taxon>Thermomonosporaceae</taxon>
        <taxon>Actinomadura</taxon>
    </lineage>
</organism>
<comment type="caution">
    <text evidence="4">The sequence shown here is derived from an EMBL/GenBank/DDBJ whole genome shotgun (WGS) entry which is preliminary data.</text>
</comment>
<keyword evidence="2" id="KW-1133">Transmembrane helix</keyword>
<feature type="region of interest" description="Disordered" evidence="1">
    <location>
        <begin position="131"/>
        <end position="152"/>
    </location>
</feature>
<keyword evidence="2" id="KW-0472">Membrane</keyword>
<dbReference type="Proteomes" id="UP000462055">
    <property type="component" value="Unassembled WGS sequence"/>
</dbReference>
<sequence>MTRQARRRLRRQLRSSDAGNAVVETAILAPVFIVFLAGLLVAMRIQHGSSIVAQAAADAARQASIARTSAQAQAAATSSAMATLHDRGLHCTPTVHLDLAGFTREVGQDATVAARVTCVIRLSDVALPGLPGSRTVTKSHRSPIDPYRNSTR</sequence>
<evidence type="ECO:0000256" key="1">
    <source>
        <dbReference type="SAM" id="MobiDB-lite"/>
    </source>
</evidence>
<protein>
    <submittedName>
        <fullName evidence="4">Pilus assembly protein</fullName>
    </submittedName>
</protein>
<keyword evidence="5" id="KW-1185">Reference proteome</keyword>
<gene>
    <name evidence="4" type="ORF">F8568_040355</name>
</gene>